<protein>
    <submittedName>
        <fullName evidence="1">Uncharacterized protein</fullName>
    </submittedName>
</protein>
<evidence type="ECO:0000313" key="1">
    <source>
        <dbReference type="EMBL" id="KAI5074520.1"/>
    </source>
</evidence>
<proteinExistence type="predicted"/>
<name>A0A9D4UUS6_ADICA</name>
<sequence>MEAVGGLRVSHSTSHMLLSFSNPAVQFRLLHLRLPSAGAYNRFHVGQSRPSITCTLDSAYDGGTVGGMGKQWVMTALFACGYLLGLEQLAVDFSLYLLDSPWGGRTPPLDLF</sequence>
<organism evidence="1 2">
    <name type="scientific">Adiantum capillus-veneris</name>
    <name type="common">Maidenhair fern</name>
    <dbReference type="NCBI Taxonomy" id="13818"/>
    <lineage>
        <taxon>Eukaryota</taxon>
        <taxon>Viridiplantae</taxon>
        <taxon>Streptophyta</taxon>
        <taxon>Embryophyta</taxon>
        <taxon>Tracheophyta</taxon>
        <taxon>Polypodiopsida</taxon>
        <taxon>Polypodiidae</taxon>
        <taxon>Polypodiales</taxon>
        <taxon>Pteridineae</taxon>
        <taxon>Pteridaceae</taxon>
        <taxon>Vittarioideae</taxon>
        <taxon>Adiantum</taxon>
    </lineage>
</organism>
<dbReference type="OrthoDB" id="10504782at2759"/>
<gene>
    <name evidence="1" type="ORF">GOP47_0010481</name>
</gene>
<comment type="caution">
    <text evidence="1">The sequence shown here is derived from an EMBL/GenBank/DDBJ whole genome shotgun (WGS) entry which is preliminary data.</text>
</comment>
<reference evidence="1" key="1">
    <citation type="submission" date="2021-01" db="EMBL/GenBank/DDBJ databases">
        <title>Adiantum capillus-veneris genome.</title>
        <authorList>
            <person name="Fang Y."/>
            <person name="Liao Q."/>
        </authorList>
    </citation>
    <scope>NUCLEOTIDE SEQUENCE</scope>
    <source>
        <strain evidence="1">H3</strain>
        <tissue evidence="1">Leaf</tissue>
    </source>
</reference>
<dbReference type="Proteomes" id="UP000886520">
    <property type="component" value="Chromosome 10"/>
</dbReference>
<evidence type="ECO:0000313" key="2">
    <source>
        <dbReference type="Proteomes" id="UP000886520"/>
    </source>
</evidence>
<keyword evidence="2" id="KW-1185">Reference proteome</keyword>
<accession>A0A9D4UUS6</accession>
<dbReference type="EMBL" id="JABFUD020000010">
    <property type="protein sequence ID" value="KAI5074520.1"/>
    <property type="molecule type" value="Genomic_DNA"/>
</dbReference>
<dbReference type="AlphaFoldDB" id="A0A9D4UUS6"/>